<dbReference type="InterPro" id="IPR022037">
    <property type="entry name" value="DUF3606"/>
</dbReference>
<dbReference type="EMBL" id="JADDOJ010000078">
    <property type="protein sequence ID" value="MBE7942083.1"/>
    <property type="molecule type" value="Genomic_DNA"/>
</dbReference>
<proteinExistence type="predicted"/>
<name>A0ABR9SI77_9BURK</name>
<dbReference type="Proteomes" id="UP000715965">
    <property type="component" value="Unassembled WGS sequence"/>
</dbReference>
<gene>
    <name evidence="1" type="ORF">IM725_16030</name>
</gene>
<protein>
    <submittedName>
        <fullName evidence="1">DUF3606 domain-containing protein</fullName>
    </submittedName>
</protein>
<organism evidence="1 2">
    <name type="scientific">Ramlibacter aquaticus</name>
    <dbReference type="NCBI Taxonomy" id="2780094"/>
    <lineage>
        <taxon>Bacteria</taxon>
        <taxon>Pseudomonadati</taxon>
        <taxon>Pseudomonadota</taxon>
        <taxon>Betaproteobacteria</taxon>
        <taxon>Burkholderiales</taxon>
        <taxon>Comamonadaceae</taxon>
        <taxon>Ramlibacter</taxon>
    </lineage>
</organism>
<sequence length="61" mass="7211">MGDETAMAVSHDDALVVRLDPEWERRNWIHWLHCSEPELRLAVETVGDDPDNVRRFLRQAR</sequence>
<keyword evidence="2" id="KW-1185">Reference proteome</keyword>
<evidence type="ECO:0000313" key="2">
    <source>
        <dbReference type="Proteomes" id="UP000715965"/>
    </source>
</evidence>
<dbReference type="RefSeq" id="WP_193781639.1">
    <property type="nucleotide sequence ID" value="NZ_JADDOJ010000078.1"/>
</dbReference>
<accession>A0ABR9SI77</accession>
<evidence type="ECO:0000313" key="1">
    <source>
        <dbReference type="EMBL" id="MBE7942083.1"/>
    </source>
</evidence>
<comment type="caution">
    <text evidence="1">The sequence shown here is derived from an EMBL/GenBank/DDBJ whole genome shotgun (WGS) entry which is preliminary data.</text>
</comment>
<reference evidence="1 2" key="1">
    <citation type="submission" date="2020-10" db="EMBL/GenBank/DDBJ databases">
        <title>Draft genome of Ramlibacter aquaticus LMG 30558.</title>
        <authorList>
            <person name="Props R."/>
        </authorList>
    </citation>
    <scope>NUCLEOTIDE SEQUENCE [LARGE SCALE GENOMIC DNA]</scope>
    <source>
        <strain evidence="1 2">LMG 30558</strain>
    </source>
</reference>
<dbReference type="Pfam" id="PF12244">
    <property type="entry name" value="DUF3606"/>
    <property type="match status" value="1"/>
</dbReference>